<feature type="compositionally biased region" description="Low complexity" evidence="1">
    <location>
        <begin position="8"/>
        <end position="17"/>
    </location>
</feature>
<evidence type="ECO:0000313" key="3">
    <source>
        <dbReference type="Proteomes" id="UP001066276"/>
    </source>
</evidence>
<reference evidence="2" key="1">
    <citation type="journal article" date="2022" name="bioRxiv">
        <title>Sequencing and chromosome-scale assembly of the giantPleurodeles waltlgenome.</title>
        <authorList>
            <person name="Brown T."/>
            <person name="Elewa A."/>
            <person name="Iarovenko S."/>
            <person name="Subramanian E."/>
            <person name="Araus A.J."/>
            <person name="Petzold A."/>
            <person name="Susuki M."/>
            <person name="Suzuki K.-i.T."/>
            <person name="Hayashi T."/>
            <person name="Toyoda A."/>
            <person name="Oliveira C."/>
            <person name="Osipova E."/>
            <person name="Leigh N.D."/>
            <person name="Simon A."/>
            <person name="Yun M.H."/>
        </authorList>
    </citation>
    <scope>NUCLEOTIDE SEQUENCE</scope>
    <source>
        <strain evidence="2">20211129_DDA</strain>
        <tissue evidence="2">Liver</tissue>
    </source>
</reference>
<comment type="caution">
    <text evidence="2">The sequence shown here is derived from an EMBL/GenBank/DDBJ whole genome shotgun (WGS) entry which is preliminary data.</text>
</comment>
<feature type="compositionally biased region" description="Basic and acidic residues" evidence="1">
    <location>
        <begin position="18"/>
        <end position="37"/>
    </location>
</feature>
<evidence type="ECO:0000256" key="1">
    <source>
        <dbReference type="SAM" id="MobiDB-lite"/>
    </source>
</evidence>
<sequence length="104" mass="11085">MGATETGAWAAKRSWAAKAREGERRTRSRGRRSEAESGHGPLAASGVRRRGDQVRGCSSWGQRRPPEVTAARKSGRGYAAWLVVAEKVGSGSIVLGPNKALEGR</sequence>
<dbReference type="AlphaFoldDB" id="A0AAV7WW19"/>
<proteinExistence type="predicted"/>
<name>A0AAV7WW19_PLEWA</name>
<protein>
    <submittedName>
        <fullName evidence="2">Uncharacterized protein</fullName>
    </submittedName>
</protein>
<feature type="region of interest" description="Disordered" evidence="1">
    <location>
        <begin position="1"/>
        <end position="72"/>
    </location>
</feature>
<dbReference type="EMBL" id="JANPWB010000001">
    <property type="protein sequence ID" value="KAJ1218328.1"/>
    <property type="molecule type" value="Genomic_DNA"/>
</dbReference>
<accession>A0AAV7WW19</accession>
<organism evidence="2 3">
    <name type="scientific">Pleurodeles waltl</name>
    <name type="common">Iberian ribbed newt</name>
    <dbReference type="NCBI Taxonomy" id="8319"/>
    <lineage>
        <taxon>Eukaryota</taxon>
        <taxon>Metazoa</taxon>
        <taxon>Chordata</taxon>
        <taxon>Craniata</taxon>
        <taxon>Vertebrata</taxon>
        <taxon>Euteleostomi</taxon>
        <taxon>Amphibia</taxon>
        <taxon>Batrachia</taxon>
        <taxon>Caudata</taxon>
        <taxon>Salamandroidea</taxon>
        <taxon>Salamandridae</taxon>
        <taxon>Pleurodelinae</taxon>
        <taxon>Pleurodeles</taxon>
    </lineage>
</organism>
<evidence type="ECO:0000313" key="2">
    <source>
        <dbReference type="EMBL" id="KAJ1218328.1"/>
    </source>
</evidence>
<gene>
    <name evidence="2" type="ORF">NDU88_005911</name>
</gene>
<dbReference type="Proteomes" id="UP001066276">
    <property type="component" value="Chromosome 1_1"/>
</dbReference>
<keyword evidence="3" id="KW-1185">Reference proteome</keyword>